<dbReference type="AlphaFoldDB" id="A0AAV2RTJ1"/>
<organism evidence="3 4">
    <name type="scientific">Meganyctiphanes norvegica</name>
    <name type="common">Northern krill</name>
    <name type="synonym">Thysanopoda norvegica</name>
    <dbReference type="NCBI Taxonomy" id="48144"/>
    <lineage>
        <taxon>Eukaryota</taxon>
        <taxon>Metazoa</taxon>
        <taxon>Ecdysozoa</taxon>
        <taxon>Arthropoda</taxon>
        <taxon>Crustacea</taxon>
        <taxon>Multicrustacea</taxon>
        <taxon>Malacostraca</taxon>
        <taxon>Eumalacostraca</taxon>
        <taxon>Eucarida</taxon>
        <taxon>Euphausiacea</taxon>
        <taxon>Euphausiidae</taxon>
        <taxon>Meganyctiphanes</taxon>
    </lineage>
</organism>
<feature type="non-terminal residue" evidence="3">
    <location>
        <position position="144"/>
    </location>
</feature>
<keyword evidence="2" id="KW-1133">Transmembrane helix</keyword>
<dbReference type="EMBL" id="CAXKWB010031165">
    <property type="protein sequence ID" value="CAL4139141.1"/>
    <property type="molecule type" value="Genomic_DNA"/>
</dbReference>
<gene>
    <name evidence="3" type="ORF">MNOR_LOCUS28366</name>
</gene>
<feature type="region of interest" description="Disordered" evidence="1">
    <location>
        <begin position="1"/>
        <end position="31"/>
    </location>
</feature>
<dbReference type="Proteomes" id="UP001497623">
    <property type="component" value="Unassembled WGS sequence"/>
</dbReference>
<protein>
    <submittedName>
        <fullName evidence="3">Uncharacterized protein</fullName>
    </submittedName>
</protein>
<feature type="non-terminal residue" evidence="3">
    <location>
        <position position="1"/>
    </location>
</feature>
<reference evidence="3 4" key="1">
    <citation type="submission" date="2024-05" db="EMBL/GenBank/DDBJ databases">
        <authorList>
            <person name="Wallberg A."/>
        </authorList>
    </citation>
    <scope>NUCLEOTIDE SEQUENCE [LARGE SCALE GENOMIC DNA]</scope>
</reference>
<name>A0AAV2RTJ1_MEGNR</name>
<evidence type="ECO:0000313" key="3">
    <source>
        <dbReference type="EMBL" id="CAL4139141.1"/>
    </source>
</evidence>
<comment type="caution">
    <text evidence="3">The sequence shown here is derived from an EMBL/GenBank/DDBJ whole genome shotgun (WGS) entry which is preliminary data.</text>
</comment>
<evidence type="ECO:0000313" key="4">
    <source>
        <dbReference type="Proteomes" id="UP001497623"/>
    </source>
</evidence>
<keyword evidence="2" id="KW-0812">Transmembrane</keyword>
<proteinExistence type="predicted"/>
<keyword evidence="2" id="KW-0472">Membrane</keyword>
<evidence type="ECO:0000256" key="1">
    <source>
        <dbReference type="SAM" id="MobiDB-lite"/>
    </source>
</evidence>
<keyword evidence="4" id="KW-1185">Reference proteome</keyword>
<accession>A0AAV2RTJ1</accession>
<feature type="transmembrane region" description="Helical" evidence="2">
    <location>
        <begin position="111"/>
        <end position="131"/>
    </location>
</feature>
<sequence length="144" mass="15294">DELEGRPLLQRQRRQNSQRTGISNNRGVNDYGRRQGFEQFGYSGGYASSDMYGHYDGYGNSGGYGYSGGYGHGGYGRDDQYGGYGAHDDGYGHSGGYGHSDYKMGVMLDPYLILGGIGAAAFLAFIAYRILVTTAAAGGGGAPR</sequence>
<evidence type="ECO:0000256" key="2">
    <source>
        <dbReference type="SAM" id="Phobius"/>
    </source>
</evidence>